<dbReference type="GO" id="GO:0005802">
    <property type="term" value="C:trans-Golgi network"/>
    <property type="evidence" value="ECO:0007669"/>
    <property type="project" value="TreeGrafter"/>
</dbReference>
<dbReference type="GO" id="GO:0042147">
    <property type="term" value="P:retrograde transport, endosome to Golgi"/>
    <property type="evidence" value="ECO:0007669"/>
    <property type="project" value="TreeGrafter"/>
</dbReference>
<dbReference type="GO" id="GO:0055037">
    <property type="term" value="C:recycling endosome"/>
    <property type="evidence" value="ECO:0007669"/>
    <property type="project" value="TreeGrafter"/>
</dbReference>
<name>D3BHL5_HETP5</name>
<reference evidence="2 3" key="1">
    <citation type="journal article" date="2011" name="Genome Res.">
        <title>Phylogeny-wide analysis of social amoeba genomes highlights ancient origins for complex intercellular communication.</title>
        <authorList>
            <person name="Heidel A.J."/>
            <person name="Lawal H.M."/>
            <person name="Felder M."/>
            <person name="Schilde C."/>
            <person name="Helps N.R."/>
            <person name="Tunggal B."/>
            <person name="Rivero F."/>
            <person name="John U."/>
            <person name="Schleicher M."/>
            <person name="Eichinger L."/>
            <person name="Platzer M."/>
            <person name="Noegel A.A."/>
            <person name="Schaap P."/>
            <person name="Gloeckner G."/>
        </authorList>
    </citation>
    <scope>NUCLEOTIDE SEQUENCE [LARGE SCALE GENOMIC DNA]</scope>
    <source>
        <strain evidence="3">ATCC 26659 / Pp 5 / PN500</strain>
    </source>
</reference>
<dbReference type="AlphaFoldDB" id="D3BHL5"/>
<comment type="caution">
    <text evidence="2">The sequence shown here is derived from an EMBL/GenBank/DDBJ whole genome shotgun (WGS) entry which is preliminary data.</text>
</comment>
<organism evidence="2 3">
    <name type="scientific">Heterostelium pallidum (strain ATCC 26659 / Pp 5 / PN500)</name>
    <name type="common">Cellular slime mold</name>
    <name type="synonym">Polysphondylium pallidum</name>
    <dbReference type="NCBI Taxonomy" id="670386"/>
    <lineage>
        <taxon>Eukaryota</taxon>
        <taxon>Amoebozoa</taxon>
        <taxon>Evosea</taxon>
        <taxon>Eumycetozoa</taxon>
        <taxon>Dictyostelia</taxon>
        <taxon>Acytosteliales</taxon>
        <taxon>Acytosteliaceae</taxon>
        <taxon>Heterostelium</taxon>
    </lineage>
</organism>
<dbReference type="SMART" id="SM00233">
    <property type="entry name" value="PH"/>
    <property type="match status" value="2"/>
</dbReference>
<dbReference type="FunCoup" id="D3BHL5">
    <property type="interactions" value="12"/>
</dbReference>
<evidence type="ECO:0000313" key="2">
    <source>
        <dbReference type="EMBL" id="EFA79192.1"/>
    </source>
</evidence>
<evidence type="ECO:0000313" key="3">
    <source>
        <dbReference type="Proteomes" id="UP000001396"/>
    </source>
</evidence>
<dbReference type="Proteomes" id="UP000001396">
    <property type="component" value="Unassembled WGS sequence"/>
</dbReference>
<feature type="domain" description="PH" evidence="1">
    <location>
        <begin position="318"/>
        <end position="415"/>
    </location>
</feature>
<evidence type="ECO:0000259" key="1">
    <source>
        <dbReference type="PROSITE" id="PS50003"/>
    </source>
</evidence>
<keyword evidence="3" id="KW-1185">Reference proteome</keyword>
<dbReference type="Gene3D" id="2.30.29.30">
    <property type="entry name" value="Pleckstrin-homology domain (PH domain)/Phosphotyrosine-binding domain (PTB)"/>
    <property type="match status" value="2"/>
</dbReference>
<accession>D3BHL5</accession>
<dbReference type="PANTHER" id="PTHR22902">
    <property type="entry name" value="SESQUIPEDALIAN"/>
    <property type="match status" value="1"/>
</dbReference>
<dbReference type="GO" id="GO:0005829">
    <property type="term" value="C:cytosol"/>
    <property type="evidence" value="ECO:0007669"/>
    <property type="project" value="GOC"/>
</dbReference>
<dbReference type="GO" id="GO:0005769">
    <property type="term" value="C:early endosome"/>
    <property type="evidence" value="ECO:0007669"/>
    <property type="project" value="TreeGrafter"/>
</dbReference>
<dbReference type="InterPro" id="IPR045188">
    <property type="entry name" value="Boi1/Boi2-like"/>
</dbReference>
<dbReference type="OMA" id="YKEDPPQ"/>
<dbReference type="RefSeq" id="XP_020431313.1">
    <property type="nucleotide sequence ID" value="XM_020578849.1"/>
</dbReference>
<dbReference type="InParanoid" id="D3BHL5"/>
<dbReference type="Pfam" id="PF00169">
    <property type="entry name" value="PH"/>
    <property type="match status" value="1"/>
</dbReference>
<proteinExistence type="predicted"/>
<gene>
    <name evidence="2" type="ORF">PPL_08018</name>
</gene>
<dbReference type="GO" id="GO:0001881">
    <property type="term" value="P:receptor recycling"/>
    <property type="evidence" value="ECO:0007669"/>
    <property type="project" value="TreeGrafter"/>
</dbReference>
<dbReference type="SUPFAM" id="SSF50729">
    <property type="entry name" value="PH domain-like"/>
    <property type="match status" value="2"/>
</dbReference>
<dbReference type="PROSITE" id="PS50003">
    <property type="entry name" value="PH_DOMAIN"/>
    <property type="match status" value="1"/>
</dbReference>
<dbReference type="InterPro" id="IPR001849">
    <property type="entry name" value="PH_domain"/>
</dbReference>
<dbReference type="GO" id="GO:0007032">
    <property type="term" value="P:endosome organization"/>
    <property type="evidence" value="ECO:0007669"/>
    <property type="project" value="TreeGrafter"/>
</dbReference>
<dbReference type="PANTHER" id="PTHR22902:SF47">
    <property type="entry name" value="PH DOMAIN-CONTAINING PROTEIN"/>
    <property type="match status" value="1"/>
</dbReference>
<dbReference type="InterPro" id="IPR011993">
    <property type="entry name" value="PH-like_dom_sf"/>
</dbReference>
<dbReference type="GeneID" id="31363497"/>
<sequence length="520" mass="58115">MDFIITSGWMKKWGSREMEQSELNVLEKSCSGSGYQSSLPSLERNGSLKLRWFILQSDFLSYFDRQPKDVNDMSCMKGQIYLRGCKLKHGGIITPIYQHWSIGMAPQNNKSWKSIVNGETEIDAISLVTPNAVEYTFTSIAVNTTDALKDLENWAYSISYAIHLADKPPHNNKIANLKGIIDLTHLSEISDKMLTQIRGRSVTVIGEGGISTTTTTNGSGATTTTSISPGECFGMGNNGDSGSLGQSVESVTGPIEEVTTVIGISLLINNEREFVLLFDSQEDRIKWVTAITNAVERTFTQQNVTIYTSKVISQPDKQVILSGWMRKTKANKWWDRRYCTLTPTSLIYYKEDPPQKPLGSIFLLVSSCRVIKQKSLDGLDWCFSLADSRGLEYFFNTETQDQMERWIKQLKLARKRMIITLLDQGGKIVIPISIGKDCGLVTIQVKETIRVNSLSNKIAYEIPVANTKTVTVVGDNKLEIIYAPVDGEVAEKRLEIISSNPHGILQLFKDLFSSQENTIN</sequence>
<protein>
    <recommendedName>
        <fullName evidence="1">PH domain-containing protein</fullName>
    </recommendedName>
</protein>
<dbReference type="EMBL" id="ADBJ01000036">
    <property type="protein sequence ID" value="EFA79192.1"/>
    <property type="molecule type" value="Genomic_DNA"/>
</dbReference>